<keyword evidence="16" id="KW-1185">Reference proteome</keyword>
<dbReference type="GO" id="GO:0004714">
    <property type="term" value="F:transmembrane receptor protein tyrosine kinase activity"/>
    <property type="evidence" value="ECO:0007669"/>
    <property type="project" value="InterPro"/>
</dbReference>
<feature type="binding site" evidence="12">
    <location>
        <position position="556"/>
    </location>
    <ligand>
        <name>ATP</name>
        <dbReference type="ChEBI" id="CHEBI:30616"/>
    </ligand>
</feature>
<dbReference type="InterPro" id="IPR011009">
    <property type="entry name" value="Kinase-like_dom_sf"/>
</dbReference>
<dbReference type="FunFam" id="3.30.200.20:FF:000645">
    <property type="entry name" value="Receptor-like protein kinase FERONIA"/>
    <property type="match status" value="1"/>
</dbReference>
<evidence type="ECO:0000256" key="10">
    <source>
        <dbReference type="ARBA" id="ARBA00023136"/>
    </source>
</evidence>
<evidence type="ECO:0000313" key="16">
    <source>
        <dbReference type="Proteomes" id="UP000289738"/>
    </source>
</evidence>
<feature type="compositionally biased region" description="Polar residues" evidence="13">
    <location>
        <begin position="833"/>
        <end position="843"/>
    </location>
</feature>
<dbReference type="PROSITE" id="PS00107">
    <property type="entry name" value="PROTEIN_KINASE_ATP"/>
    <property type="match status" value="2"/>
</dbReference>
<keyword evidence="7" id="KW-0418">Kinase</keyword>
<evidence type="ECO:0000256" key="3">
    <source>
        <dbReference type="ARBA" id="ARBA00022679"/>
    </source>
</evidence>
<comment type="caution">
    <text evidence="15">The sequence shown here is derived from an EMBL/GenBank/DDBJ whole genome shotgun (WGS) entry which is preliminary data.</text>
</comment>
<feature type="domain" description="Protein kinase" evidence="14">
    <location>
        <begin position="1114"/>
        <end position="1393"/>
    </location>
</feature>
<dbReference type="Gene3D" id="2.60.120.430">
    <property type="entry name" value="Galactose-binding lectin"/>
    <property type="match status" value="3"/>
</dbReference>
<keyword evidence="6 12" id="KW-0547">Nucleotide-binding</keyword>
<dbReference type="InterPro" id="IPR000719">
    <property type="entry name" value="Prot_kinase_dom"/>
</dbReference>
<organism evidence="15 16">
    <name type="scientific">Arachis hypogaea</name>
    <name type="common">Peanut</name>
    <dbReference type="NCBI Taxonomy" id="3818"/>
    <lineage>
        <taxon>Eukaryota</taxon>
        <taxon>Viridiplantae</taxon>
        <taxon>Streptophyta</taxon>
        <taxon>Embryophyta</taxon>
        <taxon>Tracheophyta</taxon>
        <taxon>Spermatophyta</taxon>
        <taxon>Magnoliopsida</taxon>
        <taxon>eudicotyledons</taxon>
        <taxon>Gunneridae</taxon>
        <taxon>Pentapetalae</taxon>
        <taxon>rosids</taxon>
        <taxon>fabids</taxon>
        <taxon>Fabales</taxon>
        <taxon>Fabaceae</taxon>
        <taxon>Papilionoideae</taxon>
        <taxon>50 kb inversion clade</taxon>
        <taxon>dalbergioids sensu lato</taxon>
        <taxon>Dalbergieae</taxon>
        <taxon>Pterocarpus clade</taxon>
        <taxon>Arachis</taxon>
    </lineage>
</organism>
<evidence type="ECO:0000256" key="12">
    <source>
        <dbReference type="PROSITE-ProRule" id="PRU10141"/>
    </source>
</evidence>
<dbReference type="Pfam" id="PF11721">
    <property type="entry name" value="Malectin"/>
    <property type="match status" value="1"/>
</dbReference>
<reference evidence="15 16" key="1">
    <citation type="submission" date="2019-01" db="EMBL/GenBank/DDBJ databases">
        <title>Sequencing of cultivated peanut Arachis hypogaea provides insights into genome evolution and oil improvement.</title>
        <authorList>
            <person name="Chen X."/>
        </authorList>
    </citation>
    <scope>NUCLEOTIDE SEQUENCE [LARGE SCALE GENOMIC DNA]</scope>
    <source>
        <strain evidence="16">cv. Fuhuasheng</strain>
        <tissue evidence="15">Leaves</tissue>
    </source>
</reference>
<evidence type="ECO:0000256" key="8">
    <source>
        <dbReference type="ARBA" id="ARBA00022840"/>
    </source>
</evidence>
<dbReference type="GO" id="GO:0010038">
    <property type="term" value="P:response to metal ion"/>
    <property type="evidence" value="ECO:0007669"/>
    <property type="project" value="UniProtKB-ARBA"/>
</dbReference>
<evidence type="ECO:0000256" key="13">
    <source>
        <dbReference type="SAM" id="MobiDB-lite"/>
    </source>
</evidence>
<dbReference type="FunFam" id="2.60.120.430:FF:000003">
    <property type="entry name" value="FERONIA receptor-like kinase"/>
    <property type="match status" value="2"/>
</dbReference>
<feature type="domain" description="Protein kinase" evidence="14">
    <location>
        <begin position="527"/>
        <end position="803"/>
    </location>
</feature>
<dbReference type="Gene3D" id="1.10.510.10">
    <property type="entry name" value="Transferase(Phosphotransferase) domain 1"/>
    <property type="match status" value="2"/>
</dbReference>
<protein>
    <recommendedName>
        <fullName evidence="14">Protein kinase domain-containing protein</fullName>
    </recommendedName>
</protein>
<keyword evidence="4" id="KW-0812">Transmembrane</keyword>
<dbReference type="PANTHER" id="PTHR27003:SF434">
    <property type="entry name" value="RECEPTOR-LIKE PROTEIN KINASE FERONIA"/>
    <property type="match status" value="1"/>
</dbReference>
<proteinExistence type="predicted"/>
<keyword evidence="5" id="KW-0732">Signal</keyword>
<keyword evidence="2" id="KW-0723">Serine/threonine-protein kinase</keyword>
<evidence type="ECO:0000256" key="2">
    <source>
        <dbReference type="ARBA" id="ARBA00022527"/>
    </source>
</evidence>
<dbReference type="PROSITE" id="PS00108">
    <property type="entry name" value="PROTEIN_KINASE_ST"/>
    <property type="match status" value="2"/>
</dbReference>
<evidence type="ECO:0000256" key="6">
    <source>
        <dbReference type="ARBA" id="ARBA00022741"/>
    </source>
</evidence>
<evidence type="ECO:0000256" key="7">
    <source>
        <dbReference type="ARBA" id="ARBA00022777"/>
    </source>
</evidence>
<evidence type="ECO:0000256" key="1">
    <source>
        <dbReference type="ARBA" id="ARBA00004479"/>
    </source>
</evidence>
<keyword evidence="11" id="KW-0325">Glycoprotein</keyword>
<keyword evidence="8 12" id="KW-0067">ATP-binding</keyword>
<evidence type="ECO:0000259" key="14">
    <source>
        <dbReference type="PROSITE" id="PS50011"/>
    </source>
</evidence>
<sequence length="1401" mass="156606">MTTTRRRVGLRTTSTPDLFLLFTCLPFFVIIIAADQIYNPTDVYSISCGSSNNFTFDGRNWTSDINTKLLLETQNKTTSSSSSVAVNALIPTIIQGPYTSARVSYSQFTYSFPVATPGQKFIRLFFNPTSYQNFDPTKAYFSVKSGDYTLLKDFNASLYADADDDQASDTFFREYSVYVQDGDHTLNLSFIPSTPINATTYYAFINGIEVVSMPPYLYHTNPNDDDNKALRLLGSTTPYRLENNSALETKYRFNVGDRIISPSGDTGMLRSWVVDEDYKTSPGEVASEFGEITKLNFSLIPNYTAPDLVYRTLRHMMRENTTVNWSFNLTWELPVDSGFTYMLRLHFCELDPVIQIPGDRVFYIYIQDQMADDHADVLMWTNGQRGVPIVKDYAVIVPSDNQKNANISLKMHPSPRTGYVDAVLNGLELFKINDSYGNLAGPNPDPPPKAPSGKPEVFSSKNNTPTAAVAGAVSGAVLLRFGFLPHETLEEEKRLGSKHKSEGSSQLPTNLCRHFSIEEIRTATNNFDELFVIGAGGFGNVYKGYIDDGATPVAIKRLKPGSQQGVNEFLNEIEMLSQLRHLHLVSLIGYCCERNEMILVYDFMTRGTLRDHLYNTSDNPSLSWKQRLEICIGAARGLHYLHTGAKHMIIHRDVKSTNILLDERWVAKVSDFGLSRVGPTGTTATHVSTLVKGSVGYLDPEYYKRQRLTEKSDVYSFGVVLLEVLCGRAPLLRNVEKEQVSLVDWARRCYDAGSLGKIVDPKLKREISSECLKKFGDLAMSCLRDDGTQRPSMNDVVGVLEFVLQLQENSSIGGGSSEVFSSSSISDGGHAWDNNSKNSGVNMTTTTTITSTESSRETQWLILGTLKDVLHQQYYFIKPIYSYSRIEDLAINCGSSSESSNFIVANNRSWIGDTTNSKHFSVLESSPQKNQSSISVTTPHHDHPYGTARISRYEFTYSFHGVTPGHKFIKLHFNPASYPNFHPSKSMFSVKAGPYTLLKDFNASSAAQEQQDHHHNSDPNKILLIEYKHCIKVEPGQNLTLTFIPNTTHKDSYAFVNGIEVMSLFKNSRMKHKAKMELIYEETTNSRKSSITLASGNSCRCFSIIEISAATINFDDIFVVGVGGFGKVYKGYIDDGTKPIAIKRFIPENGVQGVQEFKNEVEMLSQLSHPHLVPLIGYCNDEDDMIIVYDFMANGTLRDHLYGTCNAPLSWKQRLKICIGAGLGLEYLHSGAKFKIIHRDVKTSNILLDEEWVAKVSDFGLSKIGPNGESKFHVSTEVKGSLGYLDPEYSKTKRLTHKSDVYSFGVVLLEVLCGRAPLLRKVEGPKRCLVEWARSCQSEGPHAIDQMVDPFIRGKIVQECLGKFVEMALNCVVHEGNQRPSMGQVVEGLELALQLQLRSED</sequence>
<feature type="region of interest" description="Disordered" evidence="13">
    <location>
        <begin position="438"/>
        <end position="462"/>
    </location>
</feature>
<dbReference type="GO" id="GO:0005524">
    <property type="term" value="F:ATP binding"/>
    <property type="evidence" value="ECO:0007669"/>
    <property type="project" value="UniProtKB-UniRule"/>
</dbReference>
<dbReference type="InterPro" id="IPR017441">
    <property type="entry name" value="Protein_kinase_ATP_BS"/>
</dbReference>
<dbReference type="Pfam" id="PF12819">
    <property type="entry name" value="Malectin_like"/>
    <property type="match status" value="1"/>
</dbReference>
<dbReference type="SMART" id="SM00220">
    <property type="entry name" value="S_TKc"/>
    <property type="match status" value="2"/>
</dbReference>
<keyword evidence="3" id="KW-0808">Transferase</keyword>
<dbReference type="GO" id="GO:0005886">
    <property type="term" value="C:plasma membrane"/>
    <property type="evidence" value="ECO:0007669"/>
    <property type="project" value="TreeGrafter"/>
</dbReference>
<dbReference type="SUPFAM" id="SSF56112">
    <property type="entry name" value="Protein kinase-like (PK-like)"/>
    <property type="match status" value="2"/>
</dbReference>
<comment type="subcellular location">
    <subcellularLocation>
        <location evidence="1">Membrane</location>
        <topology evidence="1">Single-pass type I membrane protein</topology>
    </subcellularLocation>
</comment>
<dbReference type="PROSITE" id="PS50011">
    <property type="entry name" value="PROTEIN_KINASE_DOM"/>
    <property type="match status" value="2"/>
</dbReference>
<evidence type="ECO:0000256" key="11">
    <source>
        <dbReference type="ARBA" id="ARBA00023180"/>
    </source>
</evidence>
<dbReference type="FunFam" id="1.10.510.10:FF:000252">
    <property type="entry name" value="Receptor-like protein kinase FERONIA"/>
    <property type="match status" value="2"/>
</dbReference>
<name>A0A445DB73_ARAHY</name>
<dbReference type="FunFam" id="2.60.120.430:FF:000007">
    <property type="entry name" value="FERONIA receptor-like kinase"/>
    <property type="match status" value="1"/>
</dbReference>
<dbReference type="FunFam" id="3.30.200.20:FF:000039">
    <property type="entry name" value="receptor-like protein kinase FERONIA"/>
    <property type="match status" value="1"/>
</dbReference>
<evidence type="ECO:0000256" key="5">
    <source>
        <dbReference type="ARBA" id="ARBA00022729"/>
    </source>
</evidence>
<dbReference type="GO" id="GO:0009506">
    <property type="term" value="C:plasmodesma"/>
    <property type="evidence" value="ECO:0007669"/>
    <property type="project" value="TreeGrafter"/>
</dbReference>
<dbReference type="PANTHER" id="PTHR27003">
    <property type="entry name" value="OS07G0166700 PROTEIN"/>
    <property type="match status" value="1"/>
</dbReference>
<dbReference type="Proteomes" id="UP000289738">
    <property type="component" value="Chromosome A04"/>
</dbReference>
<keyword evidence="9" id="KW-1133">Transmembrane helix</keyword>
<gene>
    <name evidence="15" type="ORF">Ahy_A04g017502</name>
</gene>
<accession>A0A445DB73</accession>
<dbReference type="InterPro" id="IPR021720">
    <property type="entry name" value="Malectin_dom"/>
</dbReference>
<keyword evidence="10" id="KW-0472">Membrane</keyword>
<feature type="region of interest" description="Disordered" evidence="13">
    <location>
        <begin position="831"/>
        <end position="850"/>
    </location>
</feature>
<dbReference type="Gene3D" id="3.30.200.20">
    <property type="entry name" value="Phosphorylase Kinase, domain 1"/>
    <property type="match status" value="2"/>
</dbReference>
<dbReference type="InterPro" id="IPR045272">
    <property type="entry name" value="ANXUR1/2-like"/>
</dbReference>
<evidence type="ECO:0000256" key="9">
    <source>
        <dbReference type="ARBA" id="ARBA00022989"/>
    </source>
</evidence>
<dbReference type="Pfam" id="PF07714">
    <property type="entry name" value="PK_Tyr_Ser-Thr"/>
    <property type="match status" value="2"/>
</dbReference>
<feature type="binding site" evidence="12">
    <location>
        <position position="1143"/>
    </location>
    <ligand>
        <name>ATP</name>
        <dbReference type="ChEBI" id="CHEBI:30616"/>
    </ligand>
</feature>
<dbReference type="CDD" id="cd14066">
    <property type="entry name" value="STKc_IRAK"/>
    <property type="match status" value="2"/>
</dbReference>
<evidence type="ECO:0000256" key="4">
    <source>
        <dbReference type="ARBA" id="ARBA00022692"/>
    </source>
</evidence>
<dbReference type="GO" id="GO:0004674">
    <property type="term" value="F:protein serine/threonine kinase activity"/>
    <property type="evidence" value="ECO:0007669"/>
    <property type="project" value="UniProtKB-KW"/>
</dbReference>
<dbReference type="InterPro" id="IPR001245">
    <property type="entry name" value="Ser-Thr/Tyr_kinase_cat_dom"/>
</dbReference>
<dbReference type="InterPro" id="IPR008271">
    <property type="entry name" value="Ser/Thr_kinase_AS"/>
</dbReference>
<dbReference type="STRING" id="3818.A0A445DB73"/>
<dbReference type="EMBL" id="SDMP01000004">
    <property type="protein sequence ID" value="RYR60429.1"/>
    <property type="molecule type" value="Genomic_DNA"/>
</dbReference>
<dbReference type="InterPro" id="IPR024788">
    <property type="entry name" value="Malectin-like_Carb-bd_dom"/>
</dbReference>
<evidence type="ECO:0000313" key="15">
    <source>
        <dbReference type="EMBL" id="RYR60429.1"/>
    </source>
</evidence>